<dbReference type="Pfam" id="PF00535">
    <property type="entry name" value="Glycos_transf_2"/>
    <property type="match status" value="1"/>
</dbReference>
<dbReference type="PANTHER" id="PTHR22916:SF3">
    <property type="entry name" value="UDP-GLCNAC:BETAGAL BETA-1,3-N-ACETYLGLUCOSAMINYLTRANSFERASE-LIKE PROTEIN 1"/>
    <property type="match status" value="1"/>
</dbReference>
<dbReference type="SUPFAM" id="SSF53448">
    <property type="entry name" value="Nucleotide-diphospho-sugar transferases"/>
    <property type="match status" value="1"/>
</dbReference>
<keyword evidence="2" id="KW-0808">Transferase</keyword>
<dbReference type="Gene3D" id="3.90.550.10">
    <property type="entry name" value="Spore Coat Polysaccharide Biosynthesis Protein SpsA, Chain A"/>
    <property type="match status" value="1"/>
</dbReference>
<reference evidence="2 3" key="1">
    <citation type="submission" date="2019-12" db="EMBL/GenBank/DDBJ databases">
        <title>Complete genome sequence of Streptococcus sp. CNU G2 isolated frome Bos taurus coreanae.</title>
        <authorList>
            <person name="Park S.Y."/>
            <person name="Kim J.H."/>
            <person name="Seo S.W."/>
        </authorList>
    </citation>
    <scope>NUCLEOTIDE SEQUENCE [LARGE SCALE GENOMIC DNA]</scope>
    <source>
        <strain evidence="2 3">CNU G2</strain>
    </source>
</reference>
<dbReference type="EMBL" id="CP046919">
    <property type="protein sequence ID" value="QIM47012.1"/>
    <property type="molecule type" value="Genomic_DNA"/>
</dbReference>
<sequence>MSKILVMMSTYNGSLYIKEQLDSVINQKEVDVDIFIRDDGSSDKTISIIKEYCKNCNNIHFEQGDNLKPSGSFMWLIQNSAIQNYDYFAFCDQDDVWLEDKLISAVKQIKDYDKIPVLYYCATCNVDKELNAIGSLYTDTVHTTSLLDSIATGSLIPGCTMVFNKELMHLLKQGSPCFVTMHDTWAHLICLSCGGTVIGDSTPHILYRQHENNVIGSMKKNVFERIARAKRIENKFSLMVSEIGKYYKSYMSKDNKEIINLVSNYKHSLLLKFKLILKIQRSSLSNSGKCFFILKIIYGCF</sequence>
<feature type="domain" description="Glycosyltransferase 2-like" evidence="1">
    <location>
        <begin position="6"/>
        <end position="128"/>
    </location>
</feature>
<organism evidence="2 3">
    <name type="scientific">Streptococcus ruminicola</name>
    <dbReference type="NCBI Taxonomy" id="2686210"/>
    <lineage>
        <taxon>Bacteria</taxon>
        <taxon>Bacillati</taxon>
        <taxon>Bacillota</taxon>
        <taxon>Bacilli</taxon>
        <taxon>Lactobacillales</taxon>
        <taxon>Streptococcaceae</taxon>
        <taxon>Streptococcus</taxon>
    </lineage>
</organism>
<protein>
    <submittedName>
        <fullName evidence="2">Glycosyltransferase</fullName>
    </submittedName>
</protein>
<dbReference type="Proteomes" id="UP000503166">
    <property type="component" value="Chromosome"/>
</dbReference>
<evidence type="ECO:0000259" key="1">
    <source>
        <dbReference type="Pfam" id="PF00535"/>
    </source>
</evidence>
<dbReference type="InterPro" id="IPR001173">
    <property type="entry name" value="Glyco_trans_2-like"/>
</dbReference>
<evidence type="ECO:0000313" key="2">
    <source>
        <dbReference type="EMBL" id="QIM47012.1"/>
    </source>
</evidence>
<dbReference type="InterPro" id="IPR029044">
    <property type="entry name" value="Nucleotide-diphossugar_trans"/>
</dbReference>
<gene>
    <name evidence="2" type="ORF">GPZ88_08190</name>
</gene>
<proteinExistence type="predicted"/>
<dbReference type="AlphaFoldDB" id="A0A6G8I1K9"/>
<dbReference type="PANTHER" id="PTHR22916">
    <property type="entry name" value="GLYCOSYLTRANSFERASE"/>
    <property type="match status" value="1"/>
</dbReference>
<dbReference type="KEGG" id="srum:GPZ88_08190"/>
<dbReference type="RefSeq" id="WP_166044019.1">
    <property type="nucleotide sequence ID" value="NZ_CP046919.1"/>
</dbReference>
<name>A0A6G8I1K9_9STRE</name>
<dbReference type="GO" id="GO:0016758">
    <property type="term" value="F:hexosyltransferase activity"/>
    <property type="evidence" value="ECO:0007669"/>
    <property type="project" value="UniProtKB-ARBA"/>
</dbReference>
<evidence type="ECO:0000313" key="3">
    <source>
        <dbReference type="Proteomes" id="UP000503166"/>
    </source>
</evidence>
<accession>A0A6G8I1K9</accession>